<dbReference type="EMBL" id="CP116967">
    <property type="protein sequence ID" value="WNM56957.1"/>
    <property type="molecule type" value="Genomic_DNA"/>
</dbReference>
<dbReference type="RefSeq" id="WP_312640899.1">
    <property type="nucleotide sequence ID" value="NZ_CP116967.1"/>
</dbReference>
<reference evidence="1 2" key="1">
    <citation type="submission" date="2023-01" db="EMBL/GenBank/DDBJ databases">
        <title>Cultivation and genomic characterization of new, ubiquitous marine nitrite-oxidizing bacteria from the Nitrospirales.</title>
        <authorList>
            <person name="Mueller A.J."/>
            <person name="Daebeler A."/>
            <person name="Herbold C.W."/>
            <person name="Kirkegaard R.H."/>
            <person name="Daims H."/>
        </authorList>
    </citation>
    <scope>NUCLEOTIDE SEQUENCE [LARGE SCALE GENOMIC DNA]</scope>
    <source>
        <strain evidence="1 2">VA</strain>
    </source>
</reference>
<dbReference type="AlphaFoldDB" id="A0AA96G8X1"/>
<keyword evidence="2" id="KW-1185">Reference proteome</keyword>
<sequence>MSTYFRHLYRFLKRPRLAPTHLCLSSETVEWDLRENRKPFFFHSIRGLCVAMLMGGFLTGCITDATVDLTKAPFDASTELTDASTDSITRLTDGTSQATSDLTEPTREFLSSTTPGAWFNADGMLNPDHKKIAFVVVNFDNLQEDISRGSGEYLVSLSVLMGIPPETRDNFLQSAQRQHAFIFDESQSRPESFRRLIKTLRVTSPYS</sequence>
<name>A0AA96G8X1_9BACT</name>
<evidence type="ECO:0000313" key="1">
    <source>
        <dbReference type="EMBL" id="WNM56957.1"/>
    </source>
</evidence>
<proteinExistence type="predicted"/>
<dbReference type="Pfam" id="PF11220">
    <property type="entry name" value="DUF3015"/>
    <property type="match status" value="1"/>
</dbReference>
<organism evidence="1 2">
    <name type="scientific">Candidatus Nitrospira allomarina</name>
    <dbReference type="NCBI Taxonomy" id="3020900"/>
    <lineage>
        <taxon>Bacteria</taxon>
        <taxon>Pseudomonadati</taxon>
        <taxon>Nitrospirota</taxon>
        <taxon>Nitrospiria</taxon>
        <taxon>Nitrospirales</taxon>
        <taxon>Nitrospiraceae</taxon>
        <taxon>Nitrospira</taxon>
    </lineage>
</organism>
<protein>
    <submittedName>
        <fullName evidence="1">DUF3015 family protein</fullName>
    </submittedName>
</protein>
<dbReference type="KEGG" id="nall:PP769_13345"/>
<dbReference type="Proteomes" id="UP001302719">
    <property type="component" value="Chromosome"/>
</dbReference>
<evidence type="ECO:0000313" key="2">
    <source>
        <dbReference type="Proteomes" id="UP001302719"/>
    </source>
</evidence>
<gene>
    <name evidence="1" type="ORF">PP769_13345</name>
</gene>
<dbReference type="InterPro" id="IPR021383">
    <property type="entry name" value="DUF3015"/>
</dbReference>
<accession>A0AA96G8X1</accession>